<sequence length="391" mass="45128">MQPSQHLTPAKAFSPDSPAAHPPGLLHRLAAESGFRFNGSDPWDIAVADRRFYRRVALQGSLGFGEAYMDGWWECERLDQLFHRLLRVDADRRIERWVNLRRLGAAARRLLVNPQSRRRAFVPGEHHYDIGNDVFEAMLDPTMSYSCGYWVRARTLDEAQHDKLDLICRKLELKPGERLLDIGCGWGGLARFAAEHYGVEVLGITVSREQQKFAAARCAGLPVRIELIDYRDLAGRFDKVVSVGMFEHVGPRNHAAFFAIIDRVLAEEGLLLVHTIGNYVTSREVDPWIDKYVFPNGHLPSAAEITRAVEGRFLIEDWHNYGPDYDRTLMAWWDNFERAWPALCGKYGERFYRMWKYYLLSCAGFFRARQGQLWQVVMSKRARSAMYRSVR</sequence>
<gene>
    <name evidence="6" type="primary">cfa</name>
    <name evidence="6" type="ORF">LZ012_17120</name>
</gene>
<proteinExistence type="inferred from homology"/>
<keyword evidence="4" id="KW-0949">S-adenosyl-L-methionine</keyword>
<evidence type="ECO:0000256" key="1">
    <source>
        <dbReference type="ARBA" id="ARBA00010815"/>
    </source>
</evidence>
<dbReference type="SUPFAM" id="SSF53335">
    <property type="entry name" value="S-adenosyl-L-methionine-dependent methyltransferases"/>
    <property type="match status" value="1"/>
</dbReference>
<dbReference type="Proteomes" id="UP001165384">
    <property type="component" value="Unassembled WGS sequence"/>
</dbReference>
<comment type="similarity">
    <text evidence="1">Belongs to the CFA/CMAS family.</text>
</comment>
<protein>
    <submittedName>
        <fullName evidence="6">Cyclopropane fatty acyl phospholipid synthase</fullName>
        <ecNumber evidence="6">2.1.1.79</ecNumber>
    </submittedName>
</protein>
<dbReference type="PANTHER" id="PTHR43667">
    <property type="entry name" value="CYCLOPROPANE-FATTY-ACYL-PHOSPHOLIPID SYNTHASE"/>
    <property type="match status" value="1"/>
</dbReference>
<evidence type="ECO:0000256" key="4">
    <source>
        <dbReference type="ARBA" id="ARBA00022691"/>
    </source>
</evidence>
<evidence type="ECO:0000256" key="3">
    <source>
        <dbReference type="ARBA" id="ARBA00022679"/>
    </source>
</evidence>
<keyword evidence="2 6" id="KW-0489">Methyltransferase</keyword>
<keyword evidence="3 6" id="KW-0808">Transferase</keyword>
<evidence type="ECO:0000256" key="5">
    <source>
        <dbReference type="ARBA" id="ARBA00023098"/>
    </source>
</evidence>
<keyword evidence="5" id="KW-0443">Lipid metabolism</keyword>
<dbReference type="CDD" id="cd02440">
    <property type="entry name" value="AdoMet_MTases"/>
    <property type="match status" value="1"/>
</dbReference>
<dbReference type="PIRSF" id="PIRSF003085">
    <property type="entry name" value="CMAS"/>
    <property type="match status" value="1"/>
</dbReference>
<evidence type="ECO:0000313" key="6">
    <source>
        <dbReference type="EMBL" id="MCG2578721.1"/>
    </source>
</evidence>
<dbReference type="InterPro" id="IPR029063">
    <property type="entry name" value="SAM-dependent_MTases_sf"/>
</dbReference>
<name>A0ABS9K6D9_9RHOO</name>
<dbReference type="EC" id="2.1.1.79" evidence="6"/>
<evidence type="ECO:0000313" key="7">
    <source>
        <dbReference type="Proteomes" id="UP001165384"/>
    </source>
</evidence>
<dbReference type="EMBL" id="JAKLTN010000004">
    <property type="protein sequence ID" value="MCG2578721.1"/>
    <property type="molecule type" value="Genomic_DNA"/>
</dbReference>
<accession>A0ABS9K6D9</accession>
<dbReference type="RefSeq" id="WP_275712113.1">
    <property type="nucleotide sequence ID" value="NZ_JAKLTN010000004.1"/>
</dbReference>
<reference evidence="6" key="1">
    <citation type="submission" date="2022-01" db="EMBL/GenBank/DDBJ databases">
        <authorList>
            <person name="Jo J.-H."/>
            <person name="Im W.-T."/>
        </authorList>
    </citation>
    <scope>NUCLEOTIDE SEQUENCE</scope>
    <source>
        <strain evidence="6">XY25</strain>
    </source>
</reference>
<dbReference type="Gene3D" id="3.40.50.150">
    <property type="entry name" value="Vaccinia Virus protein VP39"/>
    <property type="match status" value="1"/>
</dbReference>
<dbReference type="PANTHER" id="PTHR43667:SF1">
    <property type="entry name" value="CYCLOPROPANE-FATTY-ACYL-PHOSPHOLIPID SYNTHASE"/>
    <property type="match status" value="1"/>
</dbReference>
<keyword evidence="7" id="KW-1185">Reference proteome</keyword>
<evidence type="ECO:0000256" key="2">
    <source>
        <dbReference type="ARBA" id="ARBA00022603"/>
    </source>
</evidence>
<dbReference type="InterPro" id="IPR003333">
    <property type="entry name" value="CMAS"/>
</dbReference>
<dbReference type="Pfam" id="PF02353">
    <property type="entry name" value="CMAS"/>
    <property type="match status" value="1"/>
</dbReference>
<dbReference type="InterPro" id="IPR050723">
    <property type="entry name" value="CFA/CMAS"/>
</dbReference>
<organism evidence="6 7">
    <name type="scientific">Dechloromonas hankyongensis</name>
    <dbReference type="NCBI Taxonomy" id="2908002"/>
    <lineage>
        <taxon>Bacteria</taxon>
        <taxon>Pseudomonadati</taxon>
        <taxon>Pseudomonadota</taxon>
        <taxon>Betaproteobacteria</taxon>
        <taxon>Rhodocyclales</taxon>
        <taxon>Azonexaceae</taxon>
        <taxon>Dechloromonas</taxon>
    </lineage>
</organism>
<dbReference type="NCBIfam" id="NF008686">
    <property type="entry name" value="PRK11705.1"/>
    <property type="match status" value="1"/>
</dbReference>
<dbReference type="GO" id="GO:0032259">
    <property type="term" value="P:methylation"/>
    <property type="evidence" value="ECO:0007669"/>
    <property type="project" value="UniProtKB-KW"/>
</dbReference>
<dbReference type="GO" id="GO:0008825">
    <property type="term" value="F:cyclopropane-fatty-acyl-phospholipid synthase activity"/>
    <property type="evidence" value="ECO:0007669"/>
    <property type="project" value="UniProtKB-EC"/>
</dbReference>
<comment type="caution">
    <text evidence="6">The sequence shown here is derived from an EMBL/GenBank/DDBJ whole genome shotgun (WGS) entry which is preliminary data.</text>
</comment>